<dbReference type="PANTHER" id="PTHR47738">
    <property type="entry name" value="PTS SYSTEM FRUCTOSE-LIKE EIIA COMPONENT-RELATED"/>
    <property type="match status" value="1"/>
</dbReference>
<dbReference type="GO" id="GO:0009401">
    <property type="term" value="P:phosphoenolpyruvate-dependent sugar phosphotransferase system"/>
    <property type="evidence" value="ECO:0007669"/>
    <property type="project" value="InterPro"/>
</dbReference>
<evidence type="ECO:0000259" key="1">
    <source>
        <dbReference type="PROSITE" id="PS51094"/>
    </source>
</evidence>
<dbReference type="AlphaFoldDB" id="A0A2C9CPD8"/>
<dbReference type="InterPro" id="IPR006320">
    <property type="entry name" value="PTS_Nitro_regul"/>
</dbReference>
<dbReference type="PANTHER" id="PTHR47738:SF1">
    <property type="entry name" value="NITROGEN REGULATORY PROTEIN"/>
    <property type="match status" value="1"/>
</dbReference>
<name>A0A2C9CPD8_9RHOB</name>
<dbReference type="EMBL" id="OCTN01000001">
    <property type="protein sequence ID" value="SOH93083.1"/>
    <property type="molecule type" value="Genomic_DNA"/>
</dbReference>
<evidence type="ECO:0000313" key="2">
    <source>
        <dbReference type="EMBL" id="SOH93083.1"/>
    </source>
</evidence>
<dbReference type="CDD" id="cd00211">
    <property type="entry name" value="PTS_IIA_fru"/>
    <property type="match status" value="1"/>
</dbReference>
<dbReference type="NCBIfam" id="TIGR01419">
    <property type="entry name" value="nitro_reg_IIA"/>
    <property type="match status" value="1"/>
</dbReference>
<dbReference type="GO" id="GO:0030295">
    <property type="term" value="F:protein kinase activator activity"/>
    <property type="evidence" value="ECO:0007669"/>
    <property type="project" value="TreeGrafter"/>
</dbReference>
<dbReference type="InterPro" id="IPR016152">
    <property type="entry name" value="PTrfase/Anion_transptr"/>
</dbReference>
<dbReference type="Proteomes" id="UP000220034">
    <property type="component" value="Unassembled WGS sequence"/>
</dbReference>
<dbReference type="SUPFAM" id="SSF55804">
    <property type="entry name" value="Phoshotransferase/anion transport protein"/>
    <property type="match status" value="1"/>
</dbReference>
<dbReference type="InterPro" id="IPR002178">
    <property type="entry name" value="PTS_EIIA_type-2_dom"/>
</dbReference>
<sequence length="155" mass="16457">MELLDIIGSDAVMTGLKVGSKKRLLQEMASFAAGRDPLVPASQCLDALQERESLGPTGMGGGVAIPHARLSQLDRVVGYFARLEKPVDFEAVDGLPVDLVFMLLAPQEAGAEHLRALARVSRTLRDAQICDKLRSTGDASALYAILTEPAASRAA</sequence>
<dbReference type="PROSITE" id="PS00372">
    <property type="entry name" value="PTS_EIIA_TYPE_2_HIS"/>
    <property type="match status" value="1"/>
</dbReference>
<accession>A0A2C9CPD8</accession>
<proteinExistence type="predicted"/>
<feature type="domain" description="PTS EIIA type-2" evidence="1">
    <location>
        <begin position="5"/>
        <end position="149"/>
    </location>
</feature>
<gene>
    <name evidence="2" type="ORF">SAMN06273572_101937</name>
</gene>
<dbReference type="InterPro" id="IPR051541">
    <property type="entry name" value="PTS_SugarTrans_NitroReg"/>
</dbReference>
<protein>
    <submittedName>
        <fullName evidence="2">PTS IIA-like nitrogen-regulatory protein PtsN</fullName>
    </submittedName>
</protein>
<reference evidence="3" key="1">
    <citation type="submission" date="2017-09" db="EMBL/GenBank/DDBJ databases">
        <authorList>
            <person name="Varghese N."/>
            <person name="Submissions S."/>
        </authorList>
    </citation>
    <scope>NUCLEOTIDE SEQUENCE [LARGE SCALE GENOMIC DNA]</scope>
    <source>
        <strain evidence="3">C7</strain>
    </source>
</reference>
<dbReference type="PROSITE" id="PS51094">
    <property type="entry name" value="PTS_EIIA_TYPE_2"/>
    <property type="match status" value="1"/>
</dbReference>
<dbReference type="Gene3D" id="3.40.930.10">
    <property type="entry name" value="Mannitol-specific EII, Chain A"/>
    <property type="match status" value="1"/>
</dbReference>
<dbReference type="RefSeq" id="WP_097928617.1">
    <property type="nucleotide sequence ID" value="NZ_OCTN01000001.1"/>
</dbReference>
<dbReference type="Pfam" id="PF00359">
    <property type="entry name" value="PTS_EIIA_2"/>
    <property type="match status" value="1"/>
</dbReference>
<dbReference type="GO" id="GO:0008982">
    <property type="term" value="F:protein-N(PI)-phosphohistidine-sugar phosphotransferase activity"/>
    <property type="evidence" value="ECO:0007669"/>
    <property type="project" value="InterPro"/>
</dbReference>
<evidence type="ECO:0000313" key="3">
    <source>
        <dbReference type="Proteomes" id="UP000220034"/>
    </source>
</evidence>
<keyword evidence="3" id="KW-1185">Reference proteome</keyword>
<dbReference type="OrthoDB" id="95460at2"/>
<organism evidence="2 3">
    <name type="scientific">Pontivivens marinum</name>
    <dbReference type="NCBI Taxonomy" id="1690039"/>
    <lineage>
        <taxon>Bacteria</taxon>
        <taxon>Pseudomonadati</taxon>
        <taxon>Pseudomonadota</taxon>
        <taxon>Alphaproteobacteria</taxon>
        <taxon>Rhodobacterales</taxon>
        <taxon>Paracoccaceae</taxon>
        <taxon>Pontivivens</taxon>
    </lineage>
</organism>